<comment type="caution">
    <text evidence="2">The sequence shown here is derived from an EMBL/GenBank/DDBJ whole genome shotgun (WGS) entry which is preliminary data.</text>
</comment>
<protein>
    <recommendedName>
        <fullName evidence="1">DDE-1 domain-containing protein</fullName>
    </recommendedName>
</protein>
<feature type="domain" description="DDE-1" evidence="1">
    <location>
        <begin position="193"/>
        <end position="284"/>
    </location>
</feature>
<dbReference type="OrthoDB" id="6750291at2759"/>
<evidence type="ECO:0000313" key="3">
    <source>
        <dbReference type="Proteomes" id="UP000324800"/>
    </source>
</evidence>
<sequence>MKKSGAALPLSKLFYCRQTAYNNDNVRIRSCIAPERLQTLANSLHYRIQNHIPVTFNDIHQEIIQQHNEQRLIAVTRATQLNFQGQQRNSEEKFRIQHIMYTEQIFEGYRNRSVFNMNETTPKYQTRCSTSNDMGLKRVISAPKENLVGHISLALTISPEFRQPPRFVTLGNLIKVPLYILHEFTNDEVIVDVSSSGFMTQDVFRRWVRQFFKWVREQKAAKYFEQKEKIILILDSHKSRGDDTALELLKEEGITCVVLPVALTHILQPLYSILFRQFRNAYNRLFEIQISI</sequence>
<name>A0A5J4WYC2_9EUKA</name>
<dbReference type="EMBL" id="SNRW01000663">
    <property type="protein sequence ID" value="KAA6399881.1"/>
    <property type="molecule type" value="Genomic_DNA"/>
</dbReference>
<gene>
    <name evidence="2" type="ORF">EZS28_004592</name>
</gene>
<evidence type="ECO:0000313" key="2">
    <source>
        <dbReference type="EMBL" id="KAA6399881.1"/>
    </source>
</evidence>
<reference evidence="2 3" key="1">
    <citation type="submission" date="2019-03" db="EMBL/GenBank/DDBJ databases">
        <title>Single cell metagenomics reveals metabolic interactions within the superorganism composed of flagellate Streblomastix strix and complex community of Bacteroidetes bacteria on its surface.</title>
        <authorList>
            <person name="Treitli S.C."/>
            <person name="Kolisko M."/>
            <person name="Husnik F."/>
            <person name="Keeling P."/>
            <person name="Hampl V."/>
        </authorList>
    </citation>
    <scope>NUCLEOTIDE SEQUENCE [LARGE SCALE GENOMIC DNA]</scope>
    <source>
        <strain evidence="2">ST1C</strain>
    </source>
</reference>
<accession>A0A5J4WYC2</accession>
<dbReference type="Proteomes" id="UP000324800">
    <property type="component" value="Unassembled WGS sequence"/>
</dbReference>
<dbReference type="GO" id="GO:0003676">
    <property type="term" value="F:nucleic acid binding"/>
    <property type="evidence" value="ECO:0007669"/>
    <property type="project" value="InterPro"/>
</dbReference>
<dbReference type="AlphaFoldDB" id="A0A5J4WYC2"/>
<dbReference type="Pfam" id="PF03184">
    <property type="entry name" value="DDE_1"/>
    <property type="match status" value="1"/>
</dbReference>
<proteinExistence type="predicted"/>
<evidence type="ECO:0000259" key="1">
    <source>
        <dbReference type="Pfam" id="PF03184"/>
    </source>
</evidence>
<dbReference type="InterPro" id="IPR004875">
    <property type="entry name" value="DDE_SF_endonuclease_dom"/>
</dbReference>
<organism evidence="2 3">
    <name type="scientific">Streblomastix strix</name>
    <dbReference type="NCBI Taxonomy" id="222440"/>
    <lineage>
        <taxon>Eukaryota</taxon>
        <taxon>Metamonada</taxon>
        <taxon>Preaxostyla</taxon>
        <taxon>Oxymonadida</taxon>
        <taxon>Streblomastigidae</taxon>
        <taxon>Streblomastix</taxon>
    </lineage>
</organism>